<dbReference type="Proteomes" id="UP000307244">
    <property type="component" value="Unassembled WGS sequence"/>
</dbReference>
<feature type="transmembrane region" description="Helical" evidence="1">
    <location>
        <begin position="83"/>
        <end position="105"/>
    </location>
</feature>
<keyword evidence="1" id="KW-0812">Transmembrane</keyword>
<reference evidence="2 3" key="1">
    <citation type="submission" date="2019-04" db="EMBL/GenBank/DDBJ databases">
        <title>Pedobacter sp. RP-3-15 sp. nov., isolated from Arctic soil.</title>
        <authorList>
            <person name="Dahal R.H."/>
            <person name="Kim D.-U."/>
        </authorList>
    </citation>
    <scope>NUCLEOTIDE SEQUENCE [LARGE SCALE GENOMIC DNA]</scope>
    <source>
        <strain evidence="2 3">RP-3-15</strain>
    </source>
</reference>
<keyword evidence="1" id="KW-0472">Membrane</keyword>
<evidence type="ECO:0000313" key="3">
    <source>
        <dbReference type="Proteomes" id="UP000307244"/>
    </source>
</evidence>
<protein>
    <recommendedName>
        <fullName evidence="4">DUF1360 domain-containing protein</fullName>
    </recommendedName>
</protein>
<name>A0A4V5P200_9SPHI</name>
<gene>
    <name evidence="2" type="ORF">FA047_04665</name>
</gene>
<accession>A0A4V5P200</accession>
<sequence>MDTPIYWIFILALPVACVAWTITKEEVFKEPREFCISRSKNCGNILQRKFFYLFTCEYCFSHYVTLLLMIMTKYTLLYHDWRGYIIAGFSIVWIANVYMSIYNLIRIDLKKEKIIAQKEQDELDRNKV</sequence>
<keyword evidence="3" id="KW-1185">Reference proteome</keyword>
<dbReference type="OrthoDB" id="1375524at2"/>
<evidence type="ECO:0000313" key="2">
    <source>
        <dbReference type="EMBL" id="TKC09392.1"/>
    </source>
</evidence>
<comment type="caution">
    <text evidence="2">The sequence shown here is derived from an EMBL/GenBank/DDBJ whole genome shotgun (WGS) entry which is preliminary data.</text>
</comment>
<organism evidence="2 3">
    <name type="scientific">Pedobacter frigoris</name>
    <dbReference type="NCBI Taxonomy" id="2571272"/>
    <lineage>
        <taxon>Bacteria</taxon>
        <taxon>Pseudomonadati</taxon>
        <taxon>Bacteroidota</taxon>
        <taxon>Sphingobacteriia</taxon>
        <taxon>Sphingobacteriales</taxon>
        <taxon>Sphingobacteriaceae</taxon>
        <taxon>Pedobacter</taxon>
    </lineage>
</organism>
<dbReference type="AlphaFoldDB" id="A0A4V5P200"/>
<dbReference type="EMBL" id="SWBQ01000001">
    <property type="protein sequence ID" value="TKC09392.1"/>
    <property type="molecule type" value="Genomic_DNA"/>
</dbReference>
<evidence type="ECO:0008006" key="4">
    <source>
        <dbReference type="Google" id="ProtNLM"/>
    </source>
</evidence>
<proteinExistence type="predicted"/>
<evidence type="ECO:0000256" key="1">
    <source>
        <dbReference type="SAM" id="Phobius"/>
    </source>
</evidence>
<dbReference type="RefSeq" id="WP_136834803.1">
    <property type="nucleotide sequence ID" value="NZ_SWBQ01000001.1"/>
</dbReference>
<feature type="transmembrane region" description="Helical" evidence="1">
    <location>
        <begin position="50"/>
        <end position="71"/>
    </location>
</feature>
<keyword evidence="1" id="KW-1133">Transmembrane helix</keyword>
<feature type="transmembrane region" description="Helical" evidence="1">
    <location>
        <begin position="6"/>
        <end position="23"/>
    </location>
</feature>